<comment type="caution">
    <text evidence="6">The sequence shown here is derived from an EMBL/GenBank/DDBJ whole genome shotgun (WGS) entry which is preliminary data.</text>
</comment>
<accession>A0AAN8W787</accession>
<dbReference type="Pfam" id="PF04434">
    <property type="entry name" value="SWIM"/>
    <property type="match status" value="1"/>
</dbReference>
<dbReference type="AlphaFoldDB" id="A0AAN8W787"/>
<evidence type="ECO:0000256" key="3">
    <source>
        <dbReference type="ARBA" id="ARBA00022833"/>
    </source>
</evidence>
<keyword evidence="3" id="KW-0862">Zinc</keyword>
<dbReference type="EMBL" id="JBAMMX010000004">
    <property type="protein sequence ID" value="KAK6942937.1"/>
    <property type="molecule type" value="Genomic_DNA"/>
</dbReference>
<evidence type="ECO:0000313" key="6">
    <source>
        <dbReference type="EMBL" id="KAK6942937.1"/>
    </source>
</evidence>
<keyword evidence="1" id="KW-0479">Metal-binding</keyword>
<dbReference type="PANTHER" id="PTHR31973:SF187">
    <property type="entry name" value="MUTATOR TRANSPOSASE MUDRA PROTEIN"/>
    <property type="match status" value="1"/>
</dbReference>
<keyword evidence="2 4" id="KW-0863">Zinc-finger</keyword>
<evidence type="ECO:0000259" key="5">
    <source>
        <dbReference type="PROSITE" id="PS50966"/>
    </source>
</evidence>
<protein>
    <submittedName>
        <fullName evidence="6">Zinc finger, SWIM-type</fullName>
    </submittedName>
</protein>
<dbReference type="PANTHER" id="PTHR31973">
    <property type="entry name" value="POLYPROTEIN, PUTATIVE-RELATED"/>
    <property type="match status" value="1"/>
</dbReference>
<sequence length="425" mass="48057">MPTVDVGHVYVTEAKDVATVTVDGARCPSEYVPIAVQSAEAGCSSENMLIADQLVEAEHVNETVDQYDEAENVNETVILTDGSRRGKIPAFSPNEWDEEIIGVGQQFQSGEAFRAALFKYAFAKRFNYKFIKNHNTQMSVVCAVKGCCWKLTAHSWKGSGPLRVKQFVDSHRHSKQDDIDWKPALNAKMILELVGKKIASSPNYSAKEIRKDIESKYNLNLPYHMVPVLEFMKAHQEMVAELLVSRKRDVASWKGPVGDKIELKIKENLCKSQYVVTRRLSESMYEFRLESSVGVVDLSSRTCTCLEWQMIGIPCEHACGVMQEANLDVNSCVETWYRKETQEAIYAEVMNALPPEDTASLDEVSDSRCCAPLDVSPACNTTNRKRIRRQPEPESMKRAFTCSDCNKKGHNRRSCEKRMKSWMLL</sequence>
<gene>
    <name evidence="6" type="ORF">RJ641_028314</name>
</gene>
<evidence type="ECO:0000256" key="1">
    <source>
        <dbReference type="ARBA" id="ARBA00022723"/>
    </source>
</evidence>
<dbReference type="InterPro" id="IPR007527">
    <property type="entry name" value="Znf_SWIM"/>
</dbReference>
<dbReference type="InterPro" id="IPR004332">
    <property type="entry name" value="Transposase_MuDR"/>
</dbReference>
<organism evidence="6 7">
    <name type="scientific">Dillenia turbinata</name>
    <dbReference type="NCBI Taxonomy" id="194707"/>
    <lineage>
        <taxon>Eukaryota</taxon>
        <taxon>Viridiplantae</taxon>
        <taxon>Streptophyta</taxon>
        <taxon>Embryophyta</taxon>
        <taxon>Tracheophyta</taxon>
        <taxon>Spermatophyta</taxon>
        <taxon>Magnoliopsida</taxon>
        <taxon>eudicotyledons</taxon>
        <taxon>Gunneridae</taxon>
        <taxon>Pentapetalae</taxon>
        <taxon>Dilleniales</taxon>
        <taxon>Dilleniaceae</taxon>
        <taxon>Dillenia</taxon>
    </lineage>
</organism>
<dbReference type="GO" id="GO:0008270">
    <property type="term" value="F:zinc ion binding"/>
    <property type="evidence" value="ECO:0007669"/>
    <property type="project" value="UniProtKB-KW"/>
</dbReference>
<evidence type="ECO:0000313" key="7">
    <source>
        <dbReference type="Proteomes" id="UP001370490"/>
    </source>
</evidence>
<dbReference type="Proteomes" id="UP001370490">
    <property type="component" value="Unassembled WGS sequence"/>
</dbReference>
<evidence type="ECO:0000256" key="4">
    <source>
        <dbReference type="PROSITE-ProRule" id="PRU00325"/>
    </source>
</evidence>
<keyword evidence="7" id="KW-1185">Reference proteome</keyword>
<dbReference type="Pfam" id="PF03108">
    <property type="entry name" value="DBD_Tnp_Mut"/>
    <property type="match status" value="1"/>
</dbReference>
<feature type="domain" description="SWIM-type" evidence="5">
    <location>
        <begin position="285"/>
        <end position="326"/>
    </location>
</feature>
<proteinExistence type="predicted"/>
<dbReference type="InterPro" id="IPR006564">
    <property type="entry name" value="Znf_PMZ"/>
</dbReference>
<name>A0AAN8W787_9MAGN</name>
<evidence type="ECO:0000256" key="2">
    <source>
        <dbReference type="ARBA" id="ARBA00022771"/>
    </source>
</evidence>
<reference evidence="6 7" key="1">
    <citation type="submission" date="2023-12" db="EMBL/GenBank/DDBJ databases">
        <title>A high-quality genome assembly for Dillenia turbinata (Dilleniales).</title>
        <authorList>
            <person name="Chanderbali A."/>
        </authorList>
    </citation>
    <scope>NUCLEOTIDE SEQUENCE [LARGE SCALE GENOMIC DNA]</scope>
    <source>
        <strain evidence="6">LSX21</strain>
        <tissue evidence="6">Leaf</tissue>
    </source>
</reference>
<dbReference type="SMART" id="SM00575">
    <property type="entry name" value="ZnF_PMZ"/>
    <property type="match status" value="1"/>
</dbReference>
<dbReference type="PROSITE" id="PS50966">
    <property type="entry name" value="ZF_SWIM"/>
    <property type="match status" value="1"/>
</dbReference>